<comment type="catalytic activity">
    <reaction evidence="1">
        <text>a 1,2-diacyl-sn-glycero-3-phosphocholine + H2O = a 1,2-diacyl-sn-glycero-3-phosphate + choline + H(+)</text>
        <dbReference type="Rhea" id="RHEA:14445"/>
        <dbReference type="ChEBI" id="CHEBI:15354"/>
        <dbReference type="ChEBI" id="CHEBI:15377"/>
        <dbReference type="ChEBI" id="CHEBI:15378"/>
        <dbReference type="ChEBI" id="CHEBI:57643"/>
        <dbReference type="ChEBI" id="CHEBI:58608"/>
        <dbReference type="EC" id="3.1.4.4"/>
    </reaction>
</comment>
<dbReference type="InterPro" id="IPR019236">
    <property type="entry name" value="APP1_cat"/>
</dbReference>
<dbReference type="PANTHER" id="PTHR18896:SF76">
    <property type="entry name" value="PHOSPHOLIPASE"/>
    <property type="match status" value="1"/>
</dbReference>
<accession>A0ABV9RH44</accession>
<evidence type="ECO:0000256" key="3">
    <source>
        <dbReference type="ARBA" id="ARBA00022801"/>
    </source>
</evidence>
<dbReference type="RefSeq" id="WP_274191543.1">
    <property type="nucleotide sequence ID" value="NZ_BAABHN010000020.1"/>
</dbReference>
<feature type="domain" description="PLD phosphodiesterase" evidence="6">
    <location>
        <begin position="565"/>
        <end position="592"/>
    </location>
</feature>
<reference evidence="8" key="1">
    <citation type="journal article" date="2019" name="Int. J. Syst. Evol. Microbiol.">
        <title>The Global Catalogue of Microorganisms (GCM) 10K type strain sequencing project: providing services to taxonomists for standard genome sequencing and annotation.</title>
        <authorList>
            <consortium name="The Broad Institute Genomics Platform"/>
            <consortium name="The Broad Institute Genome Sequencing Center for Infectious Disease"/>
            <person name="Wu L."/>
            <person name="Ma J."/>
        </authorList>
    </citation>
    <scope>NUCLEOTIDE SEQUENCE [LARGE SCALE GENOMIC DNA]</scope>
    <source>
        <strain evidence="8">CCUG 50347</strain>
    </source>
</reference>
<proteinExistence type="predicted"/>
<dbReference type="Pfam" id="PF13091">
    <property type="entry name" value="PLDc_2"/>
    <property type="match status" value="1"/>
</dbReference>
<dbReference type="InterPro" id="IPR025202">
    <property type="entry name" value="PLD-like_dom"/>
</dbReference>
<evidence type="ECO:0000256" key="5">
    <source>
        <dbReference type="SAM" id="MobiDB-lite"/>
    </source>
</evidence>
<dbReference type="PANTHER" id="PTHR18896">
    <property type="entry name" value="PHOSPHOLIPASE D"/>
    <property type="match status" value="1"/>
</dbReference>
<sequence>MERSTYAVVYDIDGILRIAPLRQQWGRLRALATRGPHDRRSQLGMQRVLRTLVEGGAGGSVFFLTALPIRLARPLRRILRHDQYPPGTVLMAGRGIFTGWLFGAGLESKRAVLDRLAARHPDTTFVLVGDDAGHDPQLFADFARDHPGRVAVIALRRLLDVGDDRESAGDDGSPPVVEAPNGEELLPGLCDALGIGPRRGAPRIEDWFLTRAERDNPATRVRAWTEGNAVHLRVHGSAYYRALTERVAATGAGDLVLFAGWRGDGDQQLGDGGPTVAEVLTGAARRGALVRGLLWRSHLEAFGYHVAQNRRLARAVLAAGGEVLLDQRIRPLGSHHQKIVVLRHRDADDDVAYVGGIDLVLGARDDIVHRGDPQSAASGDEYTRSPRHDAQVELRGPVVRDLHDVVAERWDDPAPLARLPWHVVPDLLHGLPRRGSSLPDPAPTPPQAGGCAIQILRTYPQRRPAHPFAPRGERSLARAFIKVLGRARRLVYVEDQYLWSADVARVFAAALRRAPELHLIAVVPRPDRDDGPTPASVGQREAIAMVHEAGGNRVQILDVENDEARPVYVHAKICVVDDVWATVGSNNFNTRSWTHDSELAAAILDSERDGRAPADPGGLGDGARGFARRLRLELMREHLEADDAVLLDPDDAARTVRDRVAALDAWHAGGALGARPPGRLRRHAPGHEQVDQTWRQRWITGPAYRRVLDPDGRPLAARLRRIY</sequence>
<evidence type="ECO:0000259" key="6">
    <source>
        <dbReference type="PROSITE" id="PS50035"/>
    </source>
</evidence>
<dbReference type="PROSITE" id="PS50035">
    <property type="entry name" value="PLD"/>
    <property type="match status" value="1"/>
</dbReference>
<dbReference type="InterPro" id="IPR015679">
    <property type="entry name" value="PLipase_D_fam"/>
</dbReference>
<dbReference type="InterPro" id="IPR001736">
    <property type="entry name" value="PLipase_D/transphosphatidylase"/>
</dbReference>
<gene>
    <name evidence="7" type="ORF">ACFPEL_09645</name>
</gene>
<dbReference type="SUPFAM" id="SSF56024">
    <property type="entry name" value="Phospholipase D/nuclease"/>
    <property type="match status" value="2"/>
</dbReference>
<dbReference type="Proteomes" id="UP001595909">
    <property type="component" value="Unassembled WGS sequence"/>
</dbReference>
<evidence type="ECO:0000256" key="2">
    <source>
        <dbReference type="ARBA" id="ARBA00022737"/>
    </source>
</evidence>
<keyword evidence="2" id="KW-0677">Repeat</keyword>
<name>A0ABV9RH44_9PSEU</name>
<dbReference type="CDD" id="cd09105">
    <property type="entry name" value="PLDc_vPLD1_2_like_2"/>
    <property type="match status" value="1"/>
</dbReference>
<dbReference type="Gene3D" id="3.30.870.10">
    <property type="entry name" value="Endonuclease Chain A"/>
    <property type="match status" value="2"/>
</dbReference>
<keyword evidence="3" id="KW-0378">Hydrolase</keyword>
<feature type="region of interest" description="Disordered" evidence="5">
    <location>
        <begin position="369"/>
        <end position="389"/>
    </location>
</feature>
<dbReference type="Pfam" id="PF09949">
    <property type="entry name" value="APP1_cat"/>
    <property type="match status" value="1"/>
</dbReference>
<dbReference type="SMART" id="SM00155">
    <property type="entry name" value="PLDc"/>
    <property type="match status" value="2"/>
</dbReference>
<evidence type="ECO:0000313" key="8">
    <source>
        <dbReference type="Proteomes" id="UP001595909"/>
    </source>
</evidence>
<evidence type="ECO:0000313" key="7">
    <source>
        <dbReference type="EMBL" id="MFC4832672.1"/>
    </source>
</evidence>
<keyword evidence="4" id="KW-0443">Lipid metabolism</keyword>
<dbReference type="EMBL" id="JBHSIM010000020">
    <property type="protein sequence ID" value="MFC4832672.1"/>
    <property type="molecule type" value="Genomic_DNA"/>
</dbReference>
<comment type="caution">
    <text evidence="7">The sequence shown here is derived from an EMBL/GenBank/DDBJ whole genome shotgun (WGS) entry which is preliminary data.</text>
</comment>
<protein>
    <submittedName>
        <fullName evidence="7">Phosphatase domain-containing protein</fullName>
    </submittedName>
</protein>
<evidence type="ECO:0000256" key="4">
    <source>
        <dbReference type="ARBA" id="ARBA00023098"/>
    </source>
</evidence>
<keyword evidence="8" id="KW-1185">Reference proteome</keyword>
<organism evidence="7 8">
    <name type="scientific">Actinomycetospora chibensis</name>
    <dbReference type="NCBI Taxonomy" id="663606"/>
    <lineage>
        <taxon>Bacteria</taxon>
        <taxon>Bacillati</taxon>
        <taxon>Actinomycetota</taxon>
        <taxon>Actinomycetes</taxon>
        <taxon>Pseudonocardiales</taxon>
        <taxon>Pseudonocardiaceae</taxon>
        <taxon>Actinomycetospora</taxon>
    </lineage>
</organism>
<evidence type="ECO:0000256" key="1">
    <source>
        <dbReference type="ARBA" id="ARBA00000798"/>
    </source>
</evidence>